<dbReference type="Gene3D" id="3.30.565.10">
    <property type="entry name" value="Histidine kinase-like ATPase, C-terminal domain"/>
    <property type="match status" value="1"/>
</dbReference>
<reference evidence="2" key="1">
    <citation type="submission" date="2021-03" db="EMBL/GenBank/DDBJ databases">
        <authorList>
            <person name="Li Z."/>
            <person name="Yang C."/>
        </authorList>
    </citation>
    <scope>NUCLEOTIDE SEQUENCE</scope>
    <source>
        <strain evidence="2">Dzin_1.0</strain>
        <tissue evidence="2">Leaf</tissue>
    </source>
</reference>
<dbReference type="EMBL" id="JAGGNH010000007">
    <property type="protein sequence ID" value="KAJ0967271.1"/>
    <property type="molecule type" value="Genomic_DNA"/>
</dbReference>
<evidence type="ECO:0000259" key="1">
    <source>
        <dbReference type="Pfam" id="PF25794"/>
    </source>
</evidence>
<dbReference type="InterPro" id="IPR058210">
    <property type="entry name" value="SACS/Nov_dom"/>
</dbReference>
<sequence length="869" mass="98606">MASPERISAARKHVEEIRRTKFSIGAPEPSLETRELYVAAQRLADRIYNHGFNFVSELIQNADENTYPSGVRPILELKVTPRDITFSGSAQTLIVGSNDVGFSEHDIDAICSIGKSTKRRRHDGLIGPRGIGFKSVLEISQRPYIFSNGYQITFTEAPGHQCPIPIVPEWVDLELIADGVNEEYAVRHENPPNTVIVLPLMPDKSNFVRQQLGQVQAECFLFLSKLEQLTITYIDSVVPFPPLLLKVINRNTEQTIRNDSHSDSSVISLMISSGFKSACCKYYLYRQEFPMKPVLRVDERKPMENMVIGIACPLGQRLSEGFPVGIFSQFPSRIMTRFPFLIHSDFVPTRFMDMDFDNKWNKEVFNYVPAAFSNALLTFINSGKMSKDDAGAHAITWLPINAYSIGRSKEAVAINSIQRSIEAKVKDLALVPYDSLSEGNIHFARSCDVRMILPDFRAVLYFLRHEHVRLKGMRPGEKSPVCQSLDIEPNSKLMEHIGVDLPQSDPDWYDRCIQDCNLVQQLNEDIYVIFLLALALNWSVLGKSAVADTPILKYAAEDNTEKLCSVSTVKKSKIKLCFAMSSLEHIFLSGWHQRLGFPGNLFLLPNEIQGIITNHQRRNLLCAWLKLEANVSQIAIHDYSSFLIEYLQKNRNHNTLIQLPHFLHESKVNCFLWESDVCKFCQRMPIVDDSGDVHVDRTVILVPRIGSKWMKLFGFNPFAENNYIPLGRSYDQIQGATPDFMSYLCKYTNAVDLPELWPPNVELPITCSHLTAEQAFLLLDWLKCLRNKADVLPELFMQSIRNGTWMKTITGFSSPSRCILFGLQGASCDGFIMPTIDEEFYENRLGFYIDELKFIGVTVGCPGSFRKTT</sequence>
<dbReference type="InterPro" id="IPR052957">
    <property type="entry name" value="Auxin_embryo_med"/>
</dbReference>
<protein>
    <recommendedName>
        <fullName evidence="1">Sacsin/Nov domain-containing protein</fullName>
    </recommendedName>
</protein>
<evidence type="ECO:0000313" key="3">
    <source>
        <dbReference type="Proteomes" id="UP001085076"/>
    </source>
</evidence>
<dbReference type="SUPFAM" id="SSF55874">
    <property type="entry name" value="ATPase domain of HSP90 chaperone/DNA topoisomerase II/histidine kinase"/>
    <property type="match status" value="1"/>
</dbReference>
<organism evidence="2 3">
    <name type="scientific">Dioscorea zingiberensis</name>
    <dbReference type="NCBI Taxonomy" id="325984"/>
    <lineage>
        <taxon>Eukaryota</taxon>
        <taxon>Viridiplantae</taxon>
        <taxon>Streptophyta</taxon>
        <taxon>Embryophyta</taxon>
        <taxon>Tracheophyta</taxon>
        <taxon>Spermatophyta</taxon>
        <taxon>Magnoliopsida</taxon>
        <taxon>Liliopsida</taxon>
        <taxon>Dioscoreales</taxon>
        <taxon>Dioscoreaceae</taxon>
        <taxon>Dioscorea</taxon>
    </lineage>
</organism>
<dbReference type="PANTHER" id="PTHR32387">
    <property type="entry name" value="WU:FJ29H11"/>
    <property type="match status" value="1"/>
</dbReference>
<dbReference type="PANTHER" id="PTHR32387:SF11">
    <property type="entry name" value="PROTEIN NO VEIN C-TERMINAL DOMAIN-CONTAINING PROTEIN"/>
    <property type="match status" value="1"/>
</dbReference>
<reference evidence="2" key="2">
    <citation type="journal article" date="2022" name="Hortic Res">
        <title>The genome of Dioscorea zingiberensis sheds light on the biosynthesis, origin and evolution of the medicinally important diosgenin saponins.</title>
        <authorList>
            <person name="Li Y."/>
            <person name="Tan C."/>
            <person name="Li Z."/>
            <person name="Guo J."/>
            <person name="Li S."/>
            <person name="Chen X."/>
            <person name="Wang C."/>
            <person name="Dai X."/>
            <person name="Yang H."/>
            <person name="Song W."/>
            <person name="Hou L."/>
            <person name="Xu J."/>
            <person name="Tong Z."/>
            <person name="Xu A."/>
            <person name="Yuan X."/>
            <person name="Wang W."/>
            <person name="Yang Q."/>
            <person name="Chen L."/>
            <person name="Sun Z."/>
            <person name="Wang K."/>
            <person name="Pan B."/>
            <person name="Chen J."/>
            <person name="Bao Y."/>
            <person name="Liu F."/>
            <person name="Qi X."/>
            <person name="Gang D.R."/>
            <person name="Wen J."/>
            <person name="Li J."/>
        </authorList>
    </citation>
    <scope>NUCLEOTIDE SEQUENCE</scope>
    <source>
        <strain evidence="2">Dzin_1.0</strain>
    </source>
</reference>
<name>A0A9D5C5Y3_9LILI</name>
<dbReference type="Proteomes" id="UP001085076">
    <property type="component" value="Miscellaneous, Linkage group lg07"/>
</dbReference>
<proteinExistence type="predicted"/>
<dbReference type="Pfam" id="PF25794">
    <property type="entry name" value="SACS"/>
    <property type="match status" value="1"/>
</dbReference>
<keyword evidence="3" id="KW-1185">Reference proteome</keyword>
<dbReference type="OrthoDB" id="676847at2759"/>
<dbReference type="AlphaFoldDB" id="A0A9D5C5Y3"/>
<gene>
    <name evidence="2" type="ORF">J5N97_024188</name>
</gene>
<comment type="caution">
    <text evidence="2">The sequence shown here is derived from an EMBL/GenBank/DDBJ whole genome shotgun (WGS) entry which is preliminary data.</text>
</comment>
<evidence type="ECO:0000313" key="2">
    <source>
        <dbReference type="EMBL" id="KAJ0967271.1"/>
    </source>
</evidence>
<accession>A0A9D5C5Y3</accession>
<dbReference type="InterPro" id="IPR036890">
    <property type="entry name" value="HATPase_C_sf"/>
</dbReference>
<feature type="domain" description="Sacsin/Nov" evidence="1">
    <location>
        <begin position="48"/>
        <end position="150"/>
    </location>
</feature>
<dbReference type="NCBIfam" id="NF047352">
    <property type="entry name" value="P_loop_sacsin"/>
    <property type="match status" value="1"/>
</dbReference>